<dbReference type="EMBL" id="CP060414">
    <property type="protein sequence ID" value="QNT59483.1"/>
    <property type="molecule type" value="Genomic_DNA"/>
</dbReference>
<dbReference type="InterPro" id="IPR007159">
    <property type="entry name" value="SpoVT-AbrB_dom"/>
</dbReference>
<dbReference type="SMART" id="SM00966">
    <property type="entry name" value="SpoVT_AbrB"/>
    <property type="match status" value="1"/>
</dbReference>
<dbReference type="InterPro" id="IPR037914">
    <property type="entry name" value="SpoVT-AbrB_sf"/>
</dbReference>
<proteinExistence type="predicted"/>
<reference evidence="2" key="1">
    <citation type="submission" date="2024-06" db="EMBL/GenBank/DDBJ databases">
        <title>Complete Genome Sequence of mouse commensal type strain Neisseria musculi.</title>
        <authorList>
            <person name="Thapa E."/>
            <person name="Aluvathingal J."/>
            <person name="Nadendla S."/>
            <person name="Mehta A."/>
            <person name="Tettelin H."/>
            <person name="Weyand N.J."/>
        </authorList>
    </citation>
    <scope>NUCLEOTIDE SEQUENCE</scope>
    <source>
        <strain evidence="2">NW831</strain>
    </source>
</reference>
<sequence>MGTTLKLTAKGQITLKKELLQHLGVGIGELLEVEKLPDGGLKIRAGETENRHGIMNMAGCLQGKSSVRLSIEEINEAIAESYAQAGMRGLGRE</sequence>
<evidence type="ECO:0000259" key="1">
    <source>
        <dbReference type="SMART" id="SM00966"/>
    </source>
</evidence>
<evidence type="ECO:0000313" key="3">
    <source>
        <dbReference type="Proteomes" id="UP000516412"/>
    </source>
</evidence>
<gene>
    <name evidence="2" type="ORF">H7A79_0492</name>
</gene>
<evidence type="ECO:0000313" key="2">
    <source>
        <dbReference type="EMBL" id="QNT59483.1"/>
    </source>
</evidence>
<dbReference type="AlphaFoldDB" id="A0A7H1MCW8"/>
<protein>
    <recommendedName>
        <fullName evidence="1">SpoVT-AbrB domain-containing protein</fullName>
    </recommendedName>
</protein>
<dbReference type="GO" id="GO:0003677">
    <property type="term" value="F:DNA binding"/>
    <property type="evidence" value="ECO:0007669"/>
    <property type="project" value="InterPro"/>
</dbReference>
<dbReference type="SUPFAM" id="SSF89447">
    <property type="entry name" value="AbrB/MazE/MraZ-like"/>
    <property type="match status" value="1"/>
</dbReference>
<dbReference type="Proteomes" id="UP000516412">
    <property type="component" value="Chromosome"/>
</dbReference>
<name>A0A7H1MCW8_9NEIS</name>
<organism evidence="2 3">
    <name type="scientific">Neisseria musculi</name>
    <dbReference type="NCBI Taxonomy" id="1815583"/>
    <lineage>
        <taxon>Bacteria</taxon>
        <taxon>Pseudomonadati</taxon>
        <taxon>Pseudomonadota</taxon>
        <taxon>Betaproteobacteria</taxon>
        <taxon>Neisseriales</taxon>
        <taxon>Neisseriaceae</taxon>
        <taxon>Neisseria</taxon>
    </lineage>
</organism>
<keyword evidence="3" id="KW-1185">Reference proteome</keyword>
<feature type="domain" description="SpoVT-AbrB" evidence="1">
    <location>
        <begin position="5"/>
        <end position="51"/>
    </location>
</feature>
<dbReference type="KEGG" id="nmus:H7A79_0492"/>
<accession>A0A7H1MCW8</accession>